<feature type="compositionally biased region" description="Low complexity" evidence="14">
    <location>
        <begin position="738"/>
        <end position="753"/>
    </location>
</feature>
<feature type="domain" description="HAMP" evidence="18">
    <location>
        <begin position="314"/>
        <end position="367"/>
    </location>
</feature>
<evidence type="ECO:0000256" key="9">
    <source>
        <dbReference type="ARBA" id="ARBA00022777"/>
    </source>
</evidence>
<evidence type="ECO:0000259" key="16">
    <source>
        <dbReference type="PROSITE" id="PS50109"/>
    </source>
</evidence>
<dbReference type="CDD" id="cd00082">
    <property type="entry name" value="HisKA"/>
    <property type="match status" value="1"/>
</dbReference>
<feature type="region of interest" description="Disordered" evidence="14">
    <location>
        <begin position="738"/>
        <end position="763"/>
    </location>
</feature>
<feature type="domain" description="Histidine kinase" evidence="16">
    <location>
        <begin position="506"/>
        <end position="729"/>
    </location>
</feature>
<dbReference type="CDD" id="cd06225">
    <property type="entry name" value="HAMP"/>
    <property type="match status" value="1"/>
</dbReference>
<dbReference type="InterPro" id="IPR003594">
    <property type="entry name" value="HATPase_dom"/>
</dbReference>
<evidence type="ECO:0000256" key="14">
    <source>
        <dbReference type="SAM" id="MobiDB-lite"/>
    </source>
</evidence>
<evidence type="ECO:0000313" key="20">
    <source>
        <dbReference type="Proteomes" id="UP000186406"/>
    </source>
</evidence>
<dbReference type="CDD" id="cd00130">
    <property type="entry name" value="PAS"/>
    <property type="match status" value="1"/>
</dbReference>
<dbReference type="OrthoDB" id="9776727at2"/>
<dbReference type="Gene3D" id="1.10.287.130">
    <property type="match status" value="1"/>
</dbReference>
<dbReference type="SUPFAM" id="SSF158472">
    <property type="entry name" value="HAMP domain-like"/>
    <property type="match status" value="1"/>
</dbReference>
<keyword evidence="10" id="KW-0067">ATP-binding</keyword>
<dbReference type="InterPro" id="IPR003661">
    <property type="entry name" value="HisK_dim/P_dom"/>
</dbReference>
<dbReference type="Pfam" id="PF19312">
    <property type="entry name" value="NtrY_N"/>
    <property type="match status" value="1"/>
</dbReference>
<dbReference type="Pfam" id="PF02518">
    <property type="entry name" value="HATPase_c"/>
    <property type="match status" value="1"/>
</dbReference>
<proteinExistence type="predicted"/>
<dbReference type="PROSITE" id="PS50112">
    <property type="entry name" value="PAS"/>
    <property type="match status" value="1"/>
</dbReference>
<dbReference type="AlphaFoldDB" id="A0A1M7Z7A8"/>
<evidence type="ECO:0000256" key="15">
    <source>
        <dbReference type="SAM" id="Phobius"/>
    </source>
</evidence>
<dbReference type="SMART" id="SM00388">
    <property type="entry name" value="HisKA"/>
    <property type="match status" value="1"/>
</dbReference>
<evidence type="ECO:0000256" key="5">
    <source>
        <dbReference type="ARBA" id="ARBA00022553"/>
    </source>
</evidence>
<evidence type="ECO:0000256" key="8">
    <source>
        <dbReference type="ARBA" id="ARBA00022741"/>
    </source>
</evidence>
<evidence type="ECO:0000256" key="1">
    <source>
        <dbReference type="ARBA" id="ARBA00000085"/>
    </source>
</evidence>
<dbReference type="PROSITE" id="PS50885">
    <property type="entry name" value="HAMP"/>
    <property type="match status" value="1"/>
</dbReference>
<evidence type="ECO:0000313" key="19">
    <source>
        <dbReference type="EMBL" id="SHO60818.1"/>
    </source>
</evidence>
<evidence type="ECO:0000259" key="18">
    <source>
        <dbReference type="PROSITE" id="PS50885"/>
    </source>
</evidence>
<dbReference type="PIRSF" id="PIRSF037532">
    <property type="entry name" value="STHK_NtrY"/>
    <property type="match status" value="1"/>
</dbReference>
<dbReference type="Gene3D" id="3.30.565.10">
    <property type="entry name" value="Histidine kinase-like ATPase, C-terminal domain"/>
    <property type="match status" value="1"/>
</dbReference>
<feature type="transmembrane region" description="Helical" evidence="15">
    <location>
        <begin position="49"/>
        <end position="72"/>
    </location>
</feature>
<dbReference type="SUPFAM" id="SSF55785">
    <property type="entry name" value="PYP-like sensor domain (PAS domain)"/>
    <property type="match status" value="1"/>
</dbReference>
<dbReference type="PANTHER" id="PTHR43065:SF10">
    <property type="entry name" value="PEROXIDE STRESS-ACTIVATED HISTIDINE KINASE MAK3"/>
    <property type="match status" value="1"/>
</dbReference>
<sequence>MPPPVPAWREGAPVARAIGLVFVVLAILSASITFLVLTGITPITPTQNVITAALLTNGVIVTVLIGSIFIEIRKIWIARRKGRAGARLHVRVVAMFSFVATLPAILVAILATITLDRGLDRWFEDRTRTIVDNAVAVANAYVQEHANVLRGDLIAMATDVDRAKAIYDYDPARFDIFMETQLQLRQLPAAYLLHRDGTVVTRTLYDLKEKFALPPIGAFSKADAGEPVLIAPGDTNQVGGVMKLKAYDDMYLYVTRTMDPRVTDYLRLARESALEYHDLAESRRSVQIAFALVYIGITLVFLVAATWLGFAFSNRLVSPIRRLINAADQVARGNLNSQVRVDPHDGDFAHLGQTFNTMTTQLRSQRDDLLAANDQIDRRRRFTEAVLSGVTAGVLGVDEAGRISLANRSAEMLLGLSADDIGNRPAEEVVPELAPILASARGDHGEWSRQGQIVIVRGGRERTVAVRVTNDNRRDSTRQGLVVTLDDITDLVKAQRTSAWADVARRIAHEIKNPLTPIQLSAERIRRRYGKRIEDDRAVFDQCVDTIVRQVGDIGRMVDEFSSFARMPKPVFEPRDLAEALREAVFLQSVSHPDVKFSTHLPDEPLIGKFDHRQLGQAIANVVKNAVEAITGVPADQRTEPGHVDVSARRDGEWLVVDVVDNGPGLPQENRERLLEPYMTTREKGTGLGLAIVGKIVEEHGGRIELLDAPAVRDGGHGACVRLTIRAGDAGAMTTDAEAAPAGVAAASSTPVSPQKPREDHGL</sequence>
<evidence type="ECO:0000256" key="6">
    <source>
        <dbReference type="ARBA" id="ARBA00022679"/>
    </source>
</evidence>
<dbReference type="RefSeq" id="WP_084563965.1">
    <property type="nucleotide sequence ID" value="NZ_FRXO01000001.1"/>
</dbReference>
<dbReference type="InterPro" id="IPR003660">
    <property type="entry name" value="HAMP_dom"/>
</dbReference>
<gene>
    <name evidence="19" type="ORF">SAMN02745172_00424</name>
</gene>
<dbReference type="SUPFAM" id="SSF47384">
    <property type="entry name" value="Homodimeric domain of signal transducing histidine kinase"/>
    <property type="match status" value="1"/>
</dbReference>
<evidence type="ECO:0000256" key="2">
    <source>
        <dbReference type="ARBA" id="ARBA00004651"/>
    </source>
</evidence>
<evidence type="ECO:0000259" key="17">
    <source>
        <dbReference type="PROSITE" id="PS50112"/>
    </source>
</evidence>
<evidence type="ECO:0000256" key="7">
    <source>
        <dbReference type="ARBA" id="ARBA00022692"/>
    </source>
</evidence>
<dbReference type="Pfam" id="PF00989">
    <property type="entry name" value="PAS"/>
    <property type="match status" value="1"/>
</dbReference>
<dbReference type="InterPro" id="IPR036890">
    <property type="entry name" value="HATPase_C_sf"/>
</dbReference>
<keyword evidence="9 19" id="KW-0418">Kinase</keyword>
<dbReference type="Proteomes" id="UP000186406">
    <property type="component" value="Unassembled WGS sequence"/>
</dbReference>
<dbReference type="STRING" id="1123029.SAMN02745172_00424"/>
<dbReference type="InterPro" id="IPR017232">
    <property type="entry name" value="NtrY"/>
</dbReference>
<comment type="subcellular location">
    <subcellularLocation>
        <location evidence="2">Cell membrane</location>
        <topology evidence="2">Multi-pass membrane protein</topology>
    </subcellularLocation>
</comment>
<dbReference type="PANTHER" id="PTHR43065">
    <property type="entry name" value="SENSOR HISTIDINE KINASE"/>
    <property type="match status" value="1"/>
</dbReference>
<dbReference type="NCBIfam" id="TIGR00229">
    <property type="entry name" value="sensory_box"/>
    <property type="match status" value="1"/>
</dbReference>
<dbReference type="GO" id="GO:0000155">
    <property type="term" value="F:phosphorelay sensor kinase activity"/>
    <property type="evidence" value="ECO:0007669"/>
    <property type="project" value="InterPro"/>
</dbReference>
<dbReference type="PROSITE" id="PS50109">
    <property type="entry name" value="HIS_KIN"/>
    <property type="match status" value="1"/>
</dbReference>
<organism evidence="19 20">
    <name type="scientific">Pseudoxanthobacter soli DSM 19599</name>
    <dbReference type="NCBI Taxonomy" id="1123029"/>
    <lineage>
        <taxon>Bacteria</taxon>
        <taxon>Pseudomonadati</taxon>
        <taxon>Pseudomonadota</taxon>
        <taxon>Alphaproteobacteria</taxon>
        <taxon>Hyphomicrobiales</taxon>
        <taxon>Segnochrobactraceae</taxon>
        <taxon>Pseudoxanthobacter</taxon>
    </lineage>
</organism>
<dbReference type="SMART" id="SM00387">
    <property type="entry name" value="HATPase_c"/>
    <property type="match status" value="1"/>
</dbReference>
<evidence type="ECO:0000256" key="10">
    <source>
        <dbReference type="ARBA" id="ARBA00022840"/>
    </source>
</evidence>
<feature type="transmembrane region" description="Helical" evidence="15">
    <location>
        <begin position="288"/>
        <end position="312"/>
    </location>
</feature>
<keyword evidence="6" id="KW-0808">Transferase</keyword>
<dbReference type="SMART" id="SM00091">
    <property type="entry name" value="PAS"/>
    <property type="match status" value="1"/>
</dbReference>
<keyword evidence="8" id="KW-0547">Nucleotide-binding</keyword>
<evidence type="ECO:0000256" key="11">
    <source>
        <dbReference type="ARBA" id="ARBA00022989"/>
    </source>
</evidence>
<dbReference type="PRINTS" id="PR00344">
    <property type="entry name" value="BCTRLSENSOR"/>
</dbReference>
<dbReference type="GO" id="GO:0006355">
    <property type="term" value="P:regulation of DNA-templated transcription"/>
    <property type="evidence" value="ECO:0007669"/>
    <property type="project" value="InterPro"/>
</dbReference>
<comment type="catalytic activity">
    <reaction evidence="1">
        <text>ATP + protein L-histidine = ADP + protein N-phospho-L-histidine.</text>
        <dbReference type="EC" id="2.7.13.3"/>
    </reaction>
</comment>
<dbReference type="SUPFAM" id="SSF55874">
    <property type="entry name" value="ATPase domain of HSP90 chaperone/DNA topoisomerase II/histidine kinase"/>
    <property type="match status" value="1"/>
</dbReference>
<keyword evidence="20" id="KW-1185">Reference proteome</keyword>
<evidence type="ECO:0000256" key="3">
    <source>
        <dbReference type="ARBA" id="ARBA00012438"/>
    </source>
</evidence>
<reference evidence="19 20" key="1">
    <citation type="submission" date="2016-12" db="EMBL/GenBank/DDBJ databases">
        <authorList>
            <person name="Song W.-J."/>
            <person name="Kurnit D.M."/>
        </authorList>
    </citation>
    <scope>NUCLEOTIDE SEQUENCE [LARGE SCALE GENOMIC DNA]</scope>
    <source>
        <strain evidence="19 20">DSM 19599</strain>
    </source>
</reference>
<dbReference type="InterPro" id="IPR004358">
    <property type="entry name" value="Sig_transdc_His_kin-like_C"/>
</dbReference>
<dbReference type="InterPro" id="IPR035965">
    <property type="entry name" value="PAS-like_dom_sf"/>
</dbReference>
<feature type="transmembrane region" description="Helical" evidence="15">
    <location>
        <begin position="20"/>
        <end position="43"/>
    </location>
</feature>
<keyword evidence="11 15" id="KW-1133">Transmembrane helix</keyword>
<dbReference type="InterPro" id="IPR005467">
    <property type="entry name" value="His_kinase_dom"/>
</dbReference>
<dbReference type="Pfam" id="PF00672">
    <property type="entry name" value="HAMP"/>
    <property type="match status" value="1"/>
</dbReference>
<accession>A0A1M7Z7A8</accession>
<evidence type="ECO:0000256" key="12">
    <source>
        <dbReference type="ARBA" id="ARBA00023012"/>
    </source>
</evidence>
<dbReference type="EMBL" id="FRXO01000001">
    <property type="protein sequence ID" value="SHO60818.1"/>
    <property type="molecule type" value="Genomic_DNA"/>
</dbReference>
<dbReference type="Gene3D" id="6.10.340.10">
    <property type="match status" value="1"/>
</dbReference>
<keyword evidence="4" id="KW-1003">Cell membrane</keyword>
<dbReference type="GO" id="GO:0005524">
    <property type="term" value="F:ATP binding"/>
    <property type="evidence" value="ECO:0007669"/>
    <property type="project" value="UniProtKB-KW"/>
</dbReference>
<evidence type="ECO:0000256" key="13">
    <source>
        <dbReference type="ARBA" id="ARBA00023136"/>
    </source>
</evidence>
<keyword evidence="13 15" id="KW-0472">Membrane</keyword>
<dbReference type="SMART" id="SM00304">
    <property type="entry name" value="HAMP"/>
    <property type="match status" value="1"/>
</dbReference>
<feature type="transmembrane region" description="Helical" evidence="15">
    <location>
        <begin position="92"/>
        <end position="115"/>
    </location>
</feature>
<protein>
    <recommendedName>
        <fullName evidence="3">histidine kinase</fullName>
        <ecNumber evidence="3">2.7.13.3</ecNumber>
    </recommendedName>
</protein>
<dbReference type="Pfam" id="PF00512">
    <property type="entry name" value="HisKA"/>
    <property type="match status" value="1"/>
</dbReference>
<feature type="domain" description="PAS" evidence="17">
    <location>
        <begin position="379"/>
        <end position="432"/>
    </location>
</feature>
<keyword evidence="7 15" id="KW-0812">Transmembrane</keyword>
<dbReference type="InterPro" id="IPR013767">
    <property type="entry name" value="PAS_fold"/>
</dbReference>
<name>A0A1M7Z7A8_9HYPH</name>
<keyword evidence="12" id="KW-0902">Two-component regulatory system</keyword>
<keyword evidence="5" id="KW-0597">Phosphoprotein</keyword>
<dbReference type="InterPro" id="IPR036097">
    <property type="entry name" value="HisK_dim/P_sf"/>
</dbReference>
<dbReference type="InterPro" id="IPR045671">
    <property type="entry name" value="NtrY-like_N"/>
</dbReference>
<dbReference type="EC" id="2.7.13.3" evidence="3"/>
<dbReference type="InterPro" id="IPR000014">
    <property type="entry name" value="PAS"/>
</dbReference>
<dbReference type="GO" id="GO:0005886">
    <property type="term" value="C:plasma membrane"/>
    <property type="evidence" value="ECO:0007669"/>
    <property type="project" value="UniProtKB-SubCell"/>
</dbReference>
<dbReference type="Gene3D" id="3.30.450.20">
    <property type="entry name" value="PAS domain"/>
    <property type="match status" value="1"/>
</dbReference>
<evidence type="ECO:0000256" key="4">
    <source>
        <dbReference type="ARBA" id="ARBA00022475"/>
    </source>
</evidence>